<accession>A0A2Z6NTZ0</accession>
<dbReference type="EMBL" id="DF974340">
    <property type="protein sequence ID" value="GAU47708.1"/>
    <property type="molecule type" value="Genomic_DNA"/>
</dbReference>
<evidence type="ECO:0000313" key="2">
    <source>
        <dbReference type="Proteomes" id="UP000242715"/>
    </source>
</evidence>
<protein>
    <submittedName>
        <fullName evidence="1">Uncharacterized protein</fullName>
    </submittedName>
</protein>
<organism evidence="1 2">
    <name type="scientific">Trifolium subterraneum</name>
    <name type="common">Subterranean clover</name>
    <dbReference type="NCBI Taxonomy" id="3900"/>
    <lineage>
        <taxon>Eukaryota</taxon>
        <taxon>Viridiplantae</taxon>
        <taxon>Streptophyta</taxon>
        <taxon>Embryophyta</taxon>
        <taxon>Tracheophyta</taxon>
        <taxon>Spermatophyta</taxon>
        <taxon>Magnoliopsida</taxon>
        <taxon>eudicotyledons</taxon>
        <taxon>Gunneridae</taxon>
        <taxon>Pentapetalae</taxon>
        <taxon>rosids</taxon>
        <taxon>fabids</taxon>
        <taxon>Fabales</taxon>
        <taxon>Fabaceae</taxon>
        <taxon>Papilionoideae</taxon>
        <taxon>50 kb inversion clade</taxon>
        <taxon>NPAAA clade</taxon>
        <taxon>Hologalegina</taxon>
        <taxon>IRL clade</taxon>
        <taxon>Trifolieae</taxon>
        <taxon>Trifolium</taxon>
    </lineage>
</organism>
<reference evidence="2" key="1">
    <citation type="journal article" date="2017" name="Front. Plant Sci.">
        <title>Climate Clever Clovers: New Paradigm to Reduce the Environmental Footprint of Ruminants by Breeding Low Methanogenic Forages Utilizing Haplotype Variation.</title>
        <authorList>
            <person name="Kaur P."/>
            <person name="Appels R."/>
            <person name="Bayer P.E."/>
            <person name="Keeble-Gagnere G."/>
            <person name="Wang J."/>
            <person name="Hirakawa H."/>
            <person name="Shirasawa K."/>
            <person name="Vercoe P."/>
            <person name="Stefanova K."/>
            <person name="Durmic Z."/>
            <person name="Nichols P."/>
            <person name="Revell C."/>
            <person name="Isobe S.N."/>
            <person name="Edwards D."/>
            <person name="Erskine W."/>
        </authorList>
    </citation>
    <scope>NUCLEOTIDE SEQUENCE [LARGE SCALE GENOMIC DNA]</scope>
    <source>
        <strain evidence="2">cv. Daliak</strain>
    </source>
</reference>
<dbReference type="OrthoDB" id="20839at2759"/>
<sequence length="63" mass="7093">MEQKQWAASTSKEGHCSLQWCGRNTFSKPSLLGCALKPTDVDPLWVCVTCVWFRPEVSFASDE</sequence>
<dbReference type="Proteomes" id="UP000242715">
    <property type="component" value="Unassembled WGS sequence"/>
</dbReference>
<keyword evidence="2" id="KW-1185">Reference proteome</keyword>
<dbReference type="AlphaFoldDB" id="A0A2Z6NTZ0"/>
<proteinExistence type="predicted"/>
<evidence type="ECO:0000313" key="1">
    <source>
        <dbReference type="EMBL" id="GAU47708.1"/>
    </source>
</evidence>
<name>A0A2Z6NTZ0_TRISU</name>
<gene>
    <name evidence="1" type="ORF">TSUD_177130</name>
</gene>